<name>A0ABT5VQV3_9BACT</name>
<proteinExistence type="predicted"/>
<evidence type="ECO:0000256" key="5">
    <source>
        <dbReference type="ARBA" id="ARBA00022723"/>
    </source>
</evidence>
<evidence type="ECO:0000259" key="7">
    <source>
        <dbReference type="Pfam" id="PF03328"/>
    </source>
</evidence>
<keyword evidence="6" id="KW-0460">Magnesium</keyword>
<keyword evidence="3" id="KW-0963">Cytoplasm</keyword>
<keyword evidence="4" id="KW-0597">Phosphoprotein</keyword>
<keyword evidence="9" id="KW-1185">Reference proteome</keyword>
<feature type="domain" description="HpcH/HpaI aldolase/citrate lyase" evidence="7">
    <location>
        <begin position="118"/>
        <end position="332"/>
    </location>
</feature>
<evidence type="ECO:0000256" key="3">
    <source>
        <dbReference type="ARBA" id="ARBA00022490"/>
    </source>
</evidence>
<dbReference type="InterPro" id="IPR023439">
    <property type="entry name" value="Mal_deCO2ase/Cit_lyase_ACP"/>
</dbReference>
<evidence type="ECO:0000313" key="9">
    <source>
        <dbReference type="Proteomes" id="UP001528920"/>
    </source>
</evidence>
<dbReference type="Proteomes" id="UP001528920">
    <property type="component" value="Unassembled WGS sequence"/>
</dbReference>
<dbReference type="InterPro" id="IPR040442">
    <property type="entry name" value="Pyrv_kinase-like_dom_sf"/>
</dbReference>
<evidence type="ECO:0000256" key="1">
    <source>
        <dbReference type="ARBA" id="ARBA00001946"/>
    </source>
</evidence>
<sequence>MKLVKRLGEAGNSNSKSKGDCHVKIEVKEAEGIDFVLNSKVKVFYASSIEQLCRSVLVFFNIKNALVEINDNGALPYVLAARIEAAVKAIMQTDKDFLLDLIPENNYQSTKRHFRLSRLYLPGNTPYMMLNAGIHQPNAIILDLEDSVSIQKKDEARILVRNALRSQNFYGVERMVRINQGQRGVEDLSYLIPHNVHLILIPKCETVDGVLLVEKEIARLKERHAIVHDIYLMPIIESALGVENAFEIASSSLNIAAMAIGLEDYTADIGVQRSEGAIESLYARMRIVNACNAANIQPIDSVFSDVADMEALALNVKRSKELGFQGMGCIHPRQISVIHENFAPDKKEIEKAKKIILAFDEAERNKIAVVSIGSKMIDPPVVKRQLKILELAIEMKLVPVNWRDCDEA</sequence>
<evidence type="ECO:0000256" key="6">
    <source>
        <dbReference type="ARBA" id="ARBA00022842"/>
    </source>
</evidence>
<dbReference type="InterPro" id="IPR005000">
    <property type="entry name" value="Aldolase/citrate-lyase_domain"/>
</dbReference>
<dbReference type="RefSeq" id="WP_275109016.1">
    <property type="nucleotide sequence ID" value="NZ_JAKJSC010000001.1"/>
</dbReference>
<organism evidence="8 9">
    <name type="scientific">Paralabilibaculum antarcticum</name>
    <dbReference type="NCBI Taxonomy" id="2912572"/>
    <lineage>
        <taxon>Bacteria</taxon>
        <taxon>Pseudomonadati</taxon>
        <taxon>Bacteroidota</taxon>
        <taxon>Bacteroidia</taxon>
        <taxon>Marinilabiliales</taxon>
        <taxon>Marinifilaceae</taxon>
        <taxon>Paralabilibaculum</taxon>
    </lineage>
</organism>
<accession>A0ABT5VQV3</accession>
<comment type="caution">
    <text evidence="8">The sequence shown here is derived from an EMBL/GenBank/DDBJ whole genome shotgun (WGS) entry which is preliminary data.</text>
</comment>
<dbReference type="Gene3D" id="3.20.20.60">
    <property type="entry name" value="Phosphoenolpyruvate-binding domains"/>
    <property type="match status" value="1"/>
</dbReference>
<gene>
    <name evidence="8" type="ORF">L3049_06620</name>
</gene>
<dbReference type="Pfam" id="PF06857">
    <property type="entry name" value="ACP"/>
    <property type="match status" value="1"/>
</dbReference>
<comment type="subcellular location">
    <subcellularLocation>
        <location evidence="2">Cytoplasm</location>
    </subcellularLocation>
</comment>
<dbReference type="InterPro" id="IPR015813">
    <property type="entry name" value="Pyrv/PenolPyrv_kinase-like_dom"/>
</dbReference>
<evidence type="ECO:0000256" key="4">
    <source>
        <dbReference type="ARBA" id="ARBA00022553"/>
    </source>
</evidence>
<protein>
    <submittedName>
        <fullName evidence="8">Aldolase/citrate lyase family protein</fullName>
    </submittedName>
</protein>
<reference evidence="8 9" key="1">
    <citation type="submission" date="2022-01" db="EMBL/GenBank/DDBJ databases">
        <title>Labilibaculum sp. nov, a marine bacterium isolated from Antarctica.</title>
        <authorList>
            <person name="Dai W."/>
        </authorList>
    </citation>
    <scope>NUCLEOTIDE SEQUENCE [LARGE SCALE GENOMIC DNA]</scope>
    <source>
        <strain evidence="8 9">DW002</strain>
    </source>
</reference>
<keyword evidence="5" id="KW-0479">Metal-binding</keyword>
<dbReference type="SUPFAM" id="SSF51621">
    <property type="entry name" value="Phosphoenolpyruvate/pyruvate domain"/>
    <property type="match status" value="1"/>
</dbReference>
<comment type="cofactor">
    <cofactor evidence="1">
        <name>Mg(2+)</name>
        <dbReference type="ChEBI" id="CHEBI:18420"/>
    </cofactor>
</comment>
<dbReference type="EMBL" id="JAKJSC010000001">
    <property type="protein sequence ID" value="MDE5417676.1"/>
    <property type="molecule type" value="Genomic_DNA"/>
</dbReference>
<evidence type="ECO:0000313" key="8">
    <source>
        <dbReference type="EMBL" id="MDE5417676.1"/>
    </source>
</evidence>
<dbReference type="PANTHER" id="PTHR32308:SF0">
    <property type="entry name" value="HPCH_HPAI ALDOLASE_CITRATE LYASE DOMAIN-CONTAINING PROTEIN"/>
    <property type="match status" value="1"/>
</dbReference>
<dbReference type="PANTHER" id="PTHR32308">
    <property type="entry name" value="LYASE BETA SUBUNIT, PUTATIVE (AFU_ORTHOLOGUE AFUA_4G13030)-RELATED"/>
    <property type="match status" value="1"/>
</dbReference>
<keyword evidence="8" id="KW-0456">Lyase</keyword>
<dbReference type="Pfam" id="PF03328">
    <property type="entry name" value="HpcH_HpaI"/>
    <property type="match status" value="1"/>
</dbReference>
<dbReference type="GO" id="GO:0016829">
    <property type="term" value="F:lyase activity"/>
    <property type="evidence" value="ECO:0007669"/>
    <property type="project" value="UniProtKB-KW"/>
</dbReference>
<evidence type="ECO:0000256" key="2">
    <source>
        <dbReference type="ARBA" id="ARBA00004496"/>
    </source>
</evidence>